<dbReference type="FunFam" id="2.60.40.10:FF:001931">
    <property type="entry name" value="Uncharacterized LOC100216153"/>
    <property type="match status" value="1"/>
</dbReference>
<gene>
    <name evidence="3" type="ORF">AB205_0002170</name>
</gene>
<dbReference type="InterPro" id="IPR013783">
    <property type="entry name" value="Ig-like_fold"/>
</dbReference>
<dbReference type="PANTHER" id="PTHR23411">
    <property type="entry name" value="TAPASIN"/>
    <property type="match status" value="1"/>
</dbReference>
<dbReference type="InterPro" id="IPR036179">
    <property type="entry name" value="Ig-like_dom_sf"/>
</dbReference>
<evidence type="ECO:0000313" key="3">
    <source>
        <dbReference type="EMBL" id="PIO26063.1"/>
    </source>
</evidence>
<evidence type="ECO:0000259" key="2">
    <source>
        <dbReference type="PROSITE" id="PS50835"/>
    </source>
</evidence>
<keyword evidence="1" id="KW-0393">Immunoglobulin domain</keyword>
<sequence length="546" mass="62054">MQSVGKSLPKVRAITRSSGGIFSLDVDHFFPEDITVSWKVIQPPSSTQPRPIDSTILRQQNQDGTFNATSTCESLRGEIQEDEPYIVQAVVEHNKLKHQKQREWRSNEKDNKDFLARPEVEMIQIPKLFANQQTQLQCRISHFYPDELTVNWMMKDHGSGQLNQINDGGRYGIPNNTSQLQPDKTFTHTALLDFTPSIADHGSEVICRVNHPSLKEPIERTTGTLQVLAKPKVQKHIQLFIHDSGDMVATFSLLGFYPEDITVTWSNGPSLEKKPSEEAISENQDGTFTVNSQCTVPGNLFENPQFRVRVTWNHPSMENEEYREISVQDPDFPWHPRIEEITPIILQVQQQSTVKCKVSGYLSRDIKVTWLEKKGGSIIDCTQNTDYTISEIKHERMANNSYQCSPSLSFIPKSVTEDLEVICRVEHPSLENPIERSTGLARTSVAPQENNVKFTISGSDHVVCSLSLMKFYPQTIFIKWTQGEGKKETMSSTKKIIQTNDEKTFDAISECVVPLQYFKSLVRVTWTHESLKEPGTRDLHMTGNTT</sequence>
<keyword evidence="4" id="KW-1185">Reference proteome</keyword>
<evidence type="ECO:0000256" key="1">
    <source>
        <dbReference type="ARBA" id="ARBA00023319"/>
    </source>
</evidence>
<protein>
    <recommendedName>
        <fullName evidence="2">Ig-like domain-containing protein</fullName>
    </recommendedName>
</protein>
<organism evidence="3 4">
    <name type="scientific">Aquarana catesbeiana</name>
    <name type="common">American bullfrog</name>
    <name type="synonym">Rana catesbeiana</name>
    <dbReference type="NCBI Taxonomy" id="8400"/>
    <lineage>
        <taxon>Eukaryota</taxon>
        <taxon>Metazoa</taxon>
        <taxon>Chordata</taxon>
        <taxon>Craniata</taxon>
        <taxon>Vertebrata</taxon>
        <taxon>Euteleostomi</taxon>
        <taxon>Amphibia</taxon>
        <taxon>Batrachia</taxon>
        <taxon>Anura</taxon>
        <taxon>Neobatrachia</taxon>
        <taxon>Ranoidea</taxon>
        <taxon>Ranidae</taxon>
        <taxon>Aquarana</taxon>
    </lineage>
</organism>
<dbReference type="InterPro" id="IPR007110">
    <property type="entry name" value="Ig-like_dom"/>
</dbReference>
<dbReference type="Gene3D" id="2.60.40.10">
    <property type="entry name" value="Immunoglobulins"/>
    <property type="match status" value="5"/>
</dbReference>
<dbReference type="EMBL" id="KV947793">
    <property type="protein sequence ID" value="PIO26063.1"/>
    <property type="molecule type" value="Genomic_DNA"/>
</dbReference>
<dbReference type="OrthoDB" id="10043043at2759"/>
<feature type="domain" description="Ig-like" evidence="2">
    <location>
        <begin position="118"/>
        <end position="226"/>
    </location>
</feature>
<dbReference type="PROSITE" id="PS50835">
    <property type="entry name" value="IG_LIKE"/>
    <property type="match status" value="2"/>
</dbReference>
<dbReference type="CDD" id="cd00098">
    <property type="entry name" value="IgC1"/>
    <property type="match status" value="2"/>
</dbReference>
<dbReference type="FunFam" id="2.60.40.10:FF:001774">
    <property type="entry name" value="Uncharacterized LOC100216153"/>
    <property type="match status" value="2"/>
</dbReference>
<dbReference type="InterPro" id="IPR050380">
    <property type="entry name" value="Immune_Resp_Modulators"/>
</dbReference>
<dbReference type="Proteomes" id="UP000228934">
    <property type="component" value="Unassembled WGS sequence"/>
</dbReference>
<proteinExistence type="predicted"/>
<accession>A0A2G9RFR3</accession>
<dbReference type="SUPFAM" id="SSF48726">
    <property type="entry name" value="Immunoglobulin"/>
    <property type="match status" value="3"/>
</dbReference>
<evidence type="ECO:0000313" key="4">
    <source>
        <dbReference type="Proteomes" id="UP000228934"/>
    </source>
</evidence>
<dbReference type="SMART" id="SM00407">
    <property type="entry name" value="IGc1"/>
    <property type="match status" value="3"/>
</dbReference>
<dbReference type="InterPro" id="IPR003597">
    <property type="entry name" value="Ig_C1-set"/>
</dbReference>
<dbReference type="Pfam" id="PF07654">
    <property type="entry name" value="C1-set"/>
    <property type="match status" value="3"/>
</dbReference>
<reference evidence="4" key="1">
    <citation type="journal article" date="2017" name="Nat. Commun.">
        <title>The North American bullfrog draft genome provides insight into hormonal regulation of long noncoding RNA.</title>
        <authorList>
            <person name="Hammond S.A."/>
            <person name="Warren R.L."/>
            <person name="Vandervalk B.P."/>
            <person name="Kucuk E."/>
            <person name="Khan H."/>
            <person name="Gibb E.A."/>
            <person name="Pandoh P."/>
            <person name="Kirk H."/>
            <person name="Zhao Y."/>
            <person name="Jones M."/>
            <person name="Mungall A.J."/>
            <person name="Coope R."/>
            <person name="Pleasance S."/>
            <person name="Moore R.A."/>
            <person name="Holt R.A."/>
            <person name="Round J.M."/>
            <person name="Ohora S."/>
            <person name="Walle B.V."/>
            <person name="Veldhoen N."/>
            <person name="Helbing C.C."/>
            <person name="Birol I."/>
        </authorList>
    </citation>
    <scope>NUCLEOTIDE SEQUENCE [LARGE SCALE GENOMIC DNA]</scope>
</reference>
<feature type="domain" description="Ig-like" evidence="2">
    <location>
        <begin position="336"/>
        <end position="416"/>
    </location>
</feature>
<name>A0A2G9RFR3_AQUCT</name>
<dbReference type="AlphaFoldDB" id="A0A2G9RFR3"/>